<dbReference type="InterPro" id="IPR050710">
    <property type="entry name" value="Band7/mec-2_domain"/>
</dbReference>
<feature type="transmembrane region" description="Helical" evidence="6">
    <location>
        <begin position="18"/>
        <end position="37"/>
    </location>
</feature>
<evidence type="ECO:0000256" key="5">
    <source>
        <dbReference type="ARBA" id="ARBA00023136"/>
    </source>
</evidence>
<dbReference type="EMBL" id="UINC01136429">
    <property type="protein sequence ID" value="SVD21192.1"/>
    <property type="molecule type" value="Genomic_DNA"/>
</dbReference>
<accession>A0A382THE1</accession>
<dbReference type="PANTHER" id="PTHR43327:SF2">
    <property type="entry name" value="MODULATOR OF FTSH PROTEASE HFLK"/>
    <property type="match status" value="1"/>
</dbReference>
<sequence>MVDFPNEIRINPAAINKLLIGGVLVVLLGIGVMSSFYKVDPREEAIVQRLGKFTGQPVTEQGLHFKLPFGIDKHTLVEVTTVKKLEFGFSTQAAGTRTRYSPRSRGQADASLIVSGDLNIANVQWSTQYVVSHSYNHLFKVRNAVETFRAMNEAVMSEVVGDRTINEVLTSGRGEIQQEVKDKLQSLANQYELGIRLDKVILQDVNPPVAVKDSWNDVNEAQQERSSMINKAQAAYNKVVPLSRGEAERTIEEAKGYAVERVNNAQGDADLFK</sequence>
<evidence type="ECO:0000256" key="1">
    <source>
        <dbReference type="ARBA" id="ARBA00004370"/>
    </source>
</evidence>
<dbReference type="PANTHER" id="PTHR43327">
    <property type="entry name" value="STOMATIN-LIKE PROTEIN 2, MITOCHONDRIAL"/>
    <property type="match status" value="1"/>
</dbReference>
<dbReference type="InterPro" id="IPR036013">
    <property type="entry name" value="Band_7/SPFH_dom_sf"/>
</dbReference>
<reference evidence="8" key="1">
    <citation type="submission" date="2018-05" db="EMBL/GenBank/DDBJ databases">
        <authorList>
            <person name="Lanie J.A."/>
            <person name="Ng W.-L."/>
            <person name="Kazmierczak K.M."/>
            <person name="Andrzejewski T.M."/>
            <person name="Davidsen T.M."/>
            <person name="Wayne K.J."/>
            <person name="Tettelin H."/>
            <person name="Glass J.I."/>
            <person name="Rusch D."/>
            <person name="Podicherti R."/>
            <person name="Tsui H.-C.T."/>
            <person name="Winkler M.E."/>
        </authorList>
    </citation>
    <scope>NUCLEOTIDE SEQUENCE</scope>
</reference>
<evidence type="ECO:0000256" key="3">
    <source>
        <dbReference type="ARBA" id="ARBA00022692"/>
    </source>
</evidence>
<dbReference type="SMART" id="SM00244">
    <property type="entry name" value="PHB"/>
    <property type="match status" value="1"/>
</dbReference>
<comment type="similarity">
    <text evidence="2">Belongs to the band 7/mec-2 family. HflK subfamily.</text>
</comment>
<gene>
    <name evidence="8" type="ORF">METZ01_LOCUS374046</name>
</gene>
<evidence type="ECO:0000259" key="7">
    <source>
        <dbReference type="SMART" id="SM00244"/>
    </source>
</evidence>
<feature type="non-terminal residue" evidence="8">
    <location>
        <position position="273"/>
    </location>
</feature>
<name>A0A382THE1_9ZZZZ</name>
<dbReference type="CDD" id="cd03404">
    <property type="entry name" value="SPFH_HflK"/>
    <property type="match status" value="1"/>
</dbReference>
<feature type="domain" description="Band 7" evidence="7">
    <location>
        <begin position="34"/>
        <end position="219"/>
    </location>
</feature>
<protein>
    <recommendedName>
        <fullName evidence="7">Band 7 domain-containing protein</fullName>
    </recommendedName>
</protein>
<dbReference type="Gene3D" id="3.30.479.30">
    <property type="entry name" value="Band 7 domain"/>
    <property type="match status" value="1"/>
</dbReference>
<evidence type="ECO:0000256" key="2">
    <source>
        <dbReference type="ARBA" id="ARBA00006971"/>
    </source>
</evidence>
<evidence type="ECO:0000256" key="4">
    <source>
        <dbReference type="ARBA" id="ARBA00022989"/>
    </source>
</evidence>
<dbReference type="Pfam" id="PF01145">
    <property type="entry name" value="Band_7"/>
    <property type="match status" value="1"/>
</dbReference>
<keyword evidence="3 6" id="KW-0812">Transmembrane</keyword>
<proteinExistence type="inferred from homology"/>
<organism evidence="8">
    <name type="scientific">marine metagenome</name>
    <dbReference type="NCBI Taxonomy" id="408172"/>
    <lineage>
        <taxon>unclassified sequences</taxon>
        <taxon>metagenomes</taxon>
        <taxon>ecological metagenomes</taxon>
    </lineage>
</organism>
<evidence type="ECO:0000313" key="8">
    <source>
        <dbReference type="EMBL" id="SVD21192.1"/>
    </source>
</evidence>
<dbReference type="AlphaFoldDB" id="A0A382THE1"/>
<dbReference type="NCBIfam" id="TIGR01933">
    <property type="entry name" value="hflK"/>
    <property type="match status" value="1"/>
</dbReference>
<comment type="subcellular location">
    <subcellularLocation>
        <location evidence="1">Membrane</location>
    </subcellularLocation>
</comment>
<dbReference type="GO" id="GO:0016020">
    <property type="term" value="C:membrane"/>
    <property type="evidence" value="ECO:0007669"/>
    <property type="project" value="UniProtKB-SubCell"/>
</dbReference>
<keyword evidence="4 6" id="KW-1133">Transmembrane helix</keyword>
<dbReference type="SUPFAM" id="SSF117892">
    <property type="entry name" value="Band 7/SPFH domain"/>
    <property type="match status" value="1"/>
</dbReference>
<dbReference type="InterPro" id="IPR010201">
    <property type="entry name" value="HflK"/>
</dbReference>
<dbReference type="InterPro" id="IPR001107">
    <property type="entry name" value="Band_7"/>
</dbReference>
<evidence type="ECO:0000256" key="6">
    <source>
        <dbReference type="SAM" id="Phobius"/>
    </source>
</evidence>
<keyword evidence="5 6" id="KW-0472">Membrane</keyword>